<name>A0AAW3J231_9HELI</name>
<proteinExistence type="predicted"/>
<reference evidence="1 2" key="1">
    <citation type="submission" date="2014-06" db="EMBL/GenBank/DDBJ databases">
        <title>Helicobacter pullorum isolates in fresh chicken meat - phenotypic and genotypic features.</title>
        <authorList>
            <person name="Borges V."/>
            <person name="Santos A."/>
            <person name="Correia C.B."/>
            <person name="Saraiva M."/>
            <person name="Menard A."/>
            <person name="Vieira L."/>
            <person name="Sampaio D.A."/>
            <person name="Gomes J.P."/>
            <person name="Oleastro M."/>
        </authorList>
    </citation>
    <scope>NUCLEOTIDE SEQUENCE [LARGE SCALE GENOMIC DNA]</scope>
    <source>
        <strain evidence="1 2">229336/12</strain>
    </source>
</reference>
<dbReference type="RefSeq" id="WP_060663119.1">
    <property type="nucleotide sequence ID" value="NZ_FZMX01000022.1"/>
</dbReference>
<dbReference type="InterPro" id="IPR007554">
    <property type="entry name" value="Glycerophosphate_synth"/>
</dbReference>
<dbReference type="GO" id="GO:0047355">
    <property type="term" value="F:CDP-glycerol glycerophosphotransferase activity"/>
    <property type="evidence" value="ECO:0007669"/>
    <property type="project" value="InterPro"/>
</dbReference>
<comment type="caution">
    <text evidence="1">The sequence shown here is derived from an EMBL/GenBank/DDBJ whole genome shotgun (WGS) entry which is preliminary data.</text>
</comment>
<evidence type="ECO:0008006" key="3">
    <source>
        <dbReference type="Google" id="ProtNLM"/>
    </source>
</evidence>
<dbReference type="Gene3D" id="3.40.50.12580">
    <property type="match status" value="1"/>
</dbReference>
<protein>
    <recommendedName>
        <fullName evidence="3">CDP-Glycerol:Poly(Glycerophosphate) glycerophosphotransferase</fullName>
    </recommendedName>
</protein>
<gene>
    <name evidence="1" type="ORF">HPU229336_03825</name>
</gene>
<evidence type="ECO:0000313" key="2">
    <source>
        <dbReference type="Proteomes" id="UP000037800"/>
    </source>
</evidence>
<dbReference type="InterPro" id="IPR043148">
    <property type="entry name" value="TagF_C"/>
</dbReference>
<dbReference type="AlphaFoldDB" id="A0AAW3J231"/>
<dbReference type="GeneID" id="93196194"/>
<dbReference type="Proteomes" id="UP000037800">
    <property type="component" value="Unassembled WGS sequence"/>
</dbReference>
<evidence type="ECO:0000313" key="1">
    <source>
        <dbReference type="EMBL" id="KPH50235.1"/>
    </source>
</evidence>
<dbReference type="EMBL" id="JNUR01000026">
    <property type="protein sequence ID" value="KPH50235.1"/>
    <property type="molecule type" value="Genomic_DNA"/>
</dbReference>
<accession>A0AAW3J231</accession>
<dbReference type="GO" id="GO:0016020">
    <property type="term" value="C:membrane"/>
    <property type="evidence" value="ECO:0007669"/>
    <property type="project" value="InterPro"/>
</dbReference>
<dbReference type="Pfam" id="PF04464">
    <property type="entry name" value="Glyphos_transf"/>
    <property type="match status" value="1"/>
</dbReference>
<organism evidence="1 2">
    <name type="scientific">Helicobacter pullorum</name>
    <dbReference type="NCBI Taxonomy" id="35818"/>
    <lineage>
        <taxon>Bacteria</taxon>
        <taxon>Pseudomonadati</taxon>
        <taxon>Campylobacterota</taxon>
        <taxon>Epsilonproteobacteria</taxon>
        <taxon>Campylobacterales</taxon>
        <taxon>Helicobacteraceae</taxon>
        <taxon>Helicobacter</taxon>
    </lineage>
</organism>
<sequence length="433" mass="50717">MSYFVYPSGINGTSVAKFMKIYYNQRECYCLDDQNNVDSLNENLSKIGSQDIVLVASTRHYEEITNKLEKNNLNYINGIKWCGAFINGEIDKIKQKNKKYIGIVISNHFIENHFVDIDIDLVKIGYEIIYFVFTEELYKKYSQKGICFFAPHSILEEIINVDLMILANGESTNSKVLSVDLTHGYQGMSIIPFMNVDNYFLHRALSRLDYKVVGCKRIQEIDQQYFNDLNVDTKLLPFGYLKLDSDYLKYKDYIEKYPVVSNEYVIIAFTFCDEVEIYQTLIGAIKRAGKKVIISPHPVFAIDILKKIKQNIQKRFYLKDDFNGKMEMFALSCCLITDCSSMGYTYPLTTEKPVIIFSKDKDKYFYAEDHRKNYFDKRIHYFCSNSEELISTINAIETNVQIYKKAINDYRKNECFNFSNSKKELLRWIKNIC</sequence>